<gene>
    <name evidence="2" type="ORF">Cadr_000010289</name>
</gene>
<evidence type="ECO:0000256" key="1">
    <source>
        <dbReference type="SAM" id="MobiDB-lite"/>
    </source>
</evidence>
<sequence length="245" mass="26764">METTFVDSARAGGGEELKRTNKENSQQPPASPSQLHQETSVTPRRLLESASLRKELNFAENQCIRLRAVSESSAKTLSAATDLPSRAWLWPSCLLATHPATLLPLLLLFPFESSLPLVTLPCPPVQPRPLPCPVRVWHGLVPRVFGCSEPQLQLSRGLRKSNALSPPLILHVNAFVWRNRVGVELGRIGPKSKCSARNGQIKLEIKSVGVGLAGVVWLAISTGEALKRHSVLSLCENHVTAARYL</sequence>
<organism evidence="2 3">
    <name type="scientific">Camelus dromedarius</name>
    <name type="common">Dromedary</name>
    <name type="synonym">Arabian camel</name>
    <dbReference type="NCBI Taxonomy" id="9838"/>
    <lineage>
        <taxon>Eukaryota</taxon>
        <taxon>Metazoa</taxon>
        <taxon>Chordata</taxon>
        <taxon>Craniata</taxon>
        <taxon>Vertebrata</taxon>
        <taxon>Euteleostomi</taxon>
        <taxon>Mammalia</taxon>
        <taxon>Eutheria</taxon>
        <taxon>Laurasiatheria</taxon>
        <taxon>Artiodactyla</taxon>
        <taxon>Tylopoda</taxon>
        <taxon>Camelidae</taxon>
        <taxon>Camelus</taxon>
    </lineage>
</organism>
<evidence type="ECO:0000313" key="3">
    <source>
        <dbReference type="Proteomes" id="UP000299084"/>
    </source>
</evidence>
<dbReference type="Proteomes" id="UP000299084">
    <property type="component" value="Unassembled WGS sequence"/>
</dbReference>
<evidence type="ECO:0000313" key="2">
    <source>
        <dbReference type="EMBL" id="KAB1275399.1"/>
    </source>
</evidence>
<dbReference type="EMBL" id="JWIN03000008">
    <property type="protein sequence ID" value="KAB1275399.1"/>
    <property type="molecule type" value="Genomic_DNA"/>
</dbReference>
<feature type="region of interest" description="Disordered" evidence="1">
    <location>
        <begin position="1"/>
        <end position="41"/>
    </location>
</feature>
<protein>
    <submittedName>
        <fullName evidence="2">Uncharacterized protein</fullName>
    </submittedName>
</protein>
<feature type="compositionally biased region" description="Polar residues" evidence="1">
    <location>
        <begin position="23"/>
        <end position="41"/>
    </location>
</feature>
<accession>A0A5N4DWB7</accession>
<name>A0A5N4DWB7_CAMDR</name>
<proteinExistence type="predicted"/>
<keyword evidence="3" id="KW-1185">Reference proteome</keyword>
<dbReference type="AlphaFoldDB" id="A0A5N4DWB7"/>
<comment type="caution">
    <text evidence="2">The sequence shown here is derived from an EMBL/GenBank/DDBJ whole genome shotgun (WGS) entry which is preliminary data.</text>
</comment>
<feature type="compositionally biased region" description="Basic and acidic residues" evidence="1">
    <location>
        <begin position="13"/>
        <end position="22"/>
    </location>
</feature>
<reference evidence="2 3" key="1">
    <citation type="journal article" date="2019" name="Mol. Ecol. Resour.">
        <title>Improving Illumina assemblies with Hi-C and long reads: an example with the North African dromedary.</title>
        <authorList>
            <person name="Elbers J.P."/>
            <person name="Rogers M.F."/>
            <person name="Perelman P.L."/>
            <person name="Proskuryakova A.A."/>
            <person name="Serdyukova N.A."/>
            <person name="Johnson W.E."/>
            <person name="Horin P."/>
            <person name="Corander J."/>
            <person name="Murphy D."/>
            <person name="Burger P.A."/>
        </authorList>
    </citation>
    <scope>NUCLEOTIDE SEQUENCE [LARGE SCALE GENOMIC DNA]</scope>
    <source>
        <strain evidence="2">Drom800</strain>
        <tissue evidence="2">Blood</tissue>
    </source>
</reference>